<proteinExistence type="predicted"/>
<evidence type="ECO:0000313" key="1">
    <source>
        <dbReference type="EMBL" id="AKJ94753.1"/>
    </source>
</evidence>
<dbReference type="GO" id="GO:0000030">
    <property type="term" value="F:mannosyltransferase activity"/>
    <property type="evidence" value="ECO:0007669"/>
    <property type="project" value="TreeGrafter"/>
</dbReference>
<dbReference type="Pfam" id="PF14559">
    <property type="entry name" value="TPR_19"/>
    <property type="match status" value="1"/>
</dbReference>
<dbReference type="SMART" id="SM00028">
    <property type="entry name" value="TPR"/>
    <property type="match status" value="4"/>
</dbReference>
<dbReference type="PATRIC" id="fig|106634.4.peg.1002"/>
<keyword evidence="2" id="KW-1185">Reference proteome</keyword>
<name>A0A0G3G0M4_9GAMM</name>
<dbReference type="NCBIfam" id="TIGR02521">
    <property type="entry name" value="type_IV_pilW"/>
    <property type="match status" value="1"/>
</dbReference>
<dbReference type="Gene3D" id="1.25.40.10">
    <property type="entry name" value="Tetratricopeptide repeat domain"/>
    <property type="match status" value="1"/>
</dbReference>
<dbReference type="PROSITE" id="PS50293">
    <property type="entry name" value="TPR_REGION"/>
    <property type="match status" value="1"/>
</dbReference>
<dbReference type="SUPFAM" id="SSF81901">
    <property type="entry name" value="HCP-like"/>
    <property type="match status" value="1"/>
</dbReference>
<reference evidence="1 2" key="1">
    <citation type="submission" date="2015-04" db="EMBL/GenBank/DDBJ databases">
        <title>Complete Sequence for the Genome of the Thioalkalivibrio versutus D301.</title>
        <authorList>
            <person name="Mu T."/>
            <person name="Zhou J."/>
            <person name="Xu X."/>
        </authorList>
    </citation>
    <scope>NUCLEOTIDE SEQUENCE [LARGE SCALE GENOMIC DNA]</scope>
    <source>
        <strain evidence="1 2">D301</strain>
    </source>
</reference>
<dbReference type="PANTHER" id="PTHR44227">
    <property type="match status" value="1"/>
</dbReference>
<accession>A0A0G3G0M4</accession>
<dbReference type="STRING" id="106634.TVD_04920"/>
<dbReference type="Proteomes" id="UP000064201">
    <property type="component" value="Chromosome"/>
</dbReference>
<dbReference type="Pfam" id="PF13432">
    <property type="entry name" value="TPR_16"/>
    <property type="match status" value="1"/>
</dbReference>
<dbReference type="RefSeq" id="WP_018169508.1">
    <property type="nucleotide sequence ID" value="NZ_CP011367.1"/>
</dbReference>
<evidence type="ECO:0000313" key="2">
    <source>
        <dbReference type="Proteomes" id="UP000064201"/>
    </source>
</evidence>
<gene>
    <name evidence="1" type="ORF">TVD_04920</name>
</gene>
<dbReference type="InterPro" id="IPR011990">
    <property type="entry name" value="TPR-like_helical_dom_sf"/>
</dbReference>
<sequence length="256" mass="28773">MTGRAGLRIAGVLTLALLLGGCAATADRPVSGEREDAAEVHAELGIGYLREGEFEQAERNLRRALDYDPGYVLANIGMAAIYERKDQLDRAEEHYRRALRRDEDNPFAQTNLGALLCAREDFDEAQELFAKAIKNPDYDRRDIAHMNSGVCHADAGDAEEAERQLRRALELNPQYPRALLEMARLTYQDDRPMQTRAFLQRLDSQGVENAETLLLCYQAESALGNSRAANACAERLSRHHPDSDEMAELRRLEREG</sequence>
<dbReference type="KEGG" id="tvr:TVD_04920"/>
<dbReference type="InterPro" id="IPR013360">
    <property type="entry name" value="Pilus_4_PilW"/>
</dbReference>
<dbReference type="GO" id="GO:0030968">
    <property type="term" value="P:endoplasmic reticulum unfolded protein response"/>
    <property type="evidence" value="ECO:0007669"/>
    <property type="project" value="TreeGrafter"/>
</dbReference>
<dbReference type="OrthoDB" id="9814042at2"/>
<dbReference type="PANTHER" id="PTHR44227:SF3">
    <property type="entry name" value="PROTEIN O-MANNOSYL-TRANSFERASE TMTC4"/>
    <property type="match status" value="1"/>
</dbReference>
<dbReference type="PROSITE" id="PS51257">
    <property type="entry name" value="PROKAR_LIPOPROTEIN"/>
    <property type="match status" value="1"/>
</dbReference>
<organism evidence="1 2">
    <name type="scientific">Thioalkalivibrio versutus</name>
    <dbReference type="NCBI Taxonomy" id="106634"/>
    <lineage>
        <taxon>Bacteria</taxon>
        <taxon>Pseudomonadati</taxon>
        <taxon>Pseudomonadota</taxon>
        <taxon>Gammaproteobacteria</taxon>
        <taxon>Chromatiales</taxon>
        <taxon>Ectothiorhodospiraceae</taxon>
        <taxon>Thioalkalivibrio</taxon>
    </lineage>
</organism>
<dbReference type="EMBL" id="CP011367">
    <property type="protein sequence ID" value="AKJ94753.1"/>
    <property type="molecule type" value="Genomic_DNA"/>
</dbReference>
<dbReference type="PROSITE" id="PS50005">
    <property type="entry name" value="TPR"/>
    <property type="match status" value="3"/>
</dbReference>
<dbReference type="InterPro" id="IPR052346">
    <property type="entry name" value="O-mannosyl-transferase_TMTC"/>
</dbReference>
<dbReference type="AlphaFoldDB" id="A0A0G3G0M4"/>
<dbReference type="GO" id="GO:0035269">
    <property type="term" value="P:protein O-linked glycosylation via mannose"/>
    <property type="evidence" value="ECO:0007669"/>
    <property type="project" value="TreeGrafter"/>
</dbReference>
<dbReference type="InterPro" id="IPR019734">
    <property type="entry name" value="TPR_rpt"/>
</dbReference>
<protein>
    <submittedName>
        <fullName evidence="1">Pilus assembly protein PilW</fullName>
    </submittedName>
</protein>